<evidence type="ECO:0000256" key="5">
    <source>
        <dbReference type="ARBA" id="ARBA00022741"/>
    </source>
</evidence>
<evidence type="ECO:0000259" key="10">
    <source>
        <dbReference type="PROSITE" id="PS50893"/>
    </source>
</evidence>
<evidence type="ECO:0000256" key="9">
    <source>
        <dbReference type="SAM" id="Phobius"/>
    </source>
</evidence>
<dbReference type="SUPFAM" id="SSF90123">
    <property type="entry name" value="ABC transporter transmembrane region"/>
    <property type="match status" value="1"/>
</dbReference>
<dbReference type="AlphaFoldDB" id="A0A4D7CV06"/>
<dbReference type="PROSITE" id="PS00211">
    <property type="entry name" value="ABC_TRANSPORTER_1"/>
    <property type="match status" value="1"/>
</dbReference>
<feature type="transmembrane region" description="Helical" evidence="9">
    <location>
        <begin position="167"/>
        <end position="187"/>
    </location>
</feature>
<evidence type="ECO:0000256" key="3">
    <source>
        <dbReference type="ARBA" id="ARBA00022475"/>
    </source>
</evidence>
<evidence type="ECO:0000256" key="7">
    <source>
        <dbReference type="ARBA" id="ARBA00022989"/>
    </source>
</evidence>
<dbReference type="FunFam" id="1.20.1560.10:FF:000011">
    <property type="entry name" value="Multidrug ABC transporter ATP-binding protein"/>
    <property type="match status" value="1"/>
</dbReference>
<dbReference type="SUPFAM" id="SSF52540">
    <property type="entry name" value="P-loop containing nucleoside triphosphate hydrolases"/>
    <property type="match status" value="1"/>
</dbReference>
<evidence type="ECO:0000313" key="13">
    <source>
        <dbReference type="Proteomes" id="UP000298615"/>
    </source>
</evidence>
<proteinExistence type="predicted"/>
<dbReference type="CDD" id="cd18547">
    <property type="entry name" value="ABC_6TM_Tm288_like"/>
    <property type="match status" value="1"/>
</dbReference>
<accession>A0A4D7CV06</accession>
<dbReference type="Gene3D" id="1.20.1560.10">
    <property type="entry name" value="ABC transporter type 1, transmembrane domain"/>
    <property type="match status" value="1"/>
</dbReference>
<keyword evidence="13" id="KW-1185">Reference proteome</keyword>
<dbReference type="InterPro" id="IPR017871">
    <property type="entry name" value="ABC_transporter-like_CS"/>
</dbReference>
<dbReference type="Proteomes" id="UP000298615">
    <property type="component" value="Chromosome"/>
</dbReference>
<sequence length="608" mass="67544">MKPMSNTNIAEKNIPGMRRGGAGRFAEVEKAENIWPTLKRIWQYFAKEKMLLLVMLIIVIIGTFFGIYAPTRQSLAIDILSGEQSGKLTHAIWWMLVAYALYSISQLIQGLLSATLSQRIVKRLREQLFGKIMDVPIRYLDSNSHGDVMSRMTNDIENISTTVSQSIVSLFSGVLTIIGTAGIMLWYSWQLALLSFASILLTVFATKILSGFVRKYSRQRQLFLGELNGTVEEMVTGYRTVVAYNHQQATTSEFEATSDKLTKAGIKTDIFSGVMGPLMNAISNLGFVVVAVFGGYFAIKGYLSVGVISAFIVYTKQFTRPVNEIAQVYGQLQTAIAGAERVFMVLDEEDEEVSGGQELNIHDDATVMFEALNFSYDDGQPVIKDFTLEVPSGQKIALVGATGSGKSTIVNLLMRFYEADSGKILINGQDISAYSRASLRQKIAIVLQEAVFFSDTIENNLKYGNPKATREEVERAVEMSRATEMLARLPKGYETMLTSSGANISQGQRQLLSIARAFVTDPKILILDEATSNVDTRTEEAIQTAMQEVMKNRTSIVIAHRLSTIRDADKIIVMDHGKIVESGNHEELLTQKGKYFDLYMTQYAGFEI</sequence>
<comment type="subcellular location">
    <subcellularLocation>
        <location evidence="1">Cell membrane</location>
        <topology evidence="1">Multi-pass membrane protein</topology>
    </subcellularLocation>
</comment>
<dbReference type="PANTHER" id="PTHR43394:SF1">
    <property type="entry name" value="ATP-BINDING CASSETTE SUB-FAMILY B MEMBER 10, MITOCHONDRIAL"/>
    <property type="match status" value="1"/>
</dbReference>
<reference evidence="12 13" key="1">
    <citation type="submission" date="2019-04" db="EMBL/GenBank/DDBJ databases">
        <title>Vagococcus sp. nov., isolated from faeces of yaks (Bos grunniens).</title>
        <authorList>
            <person name="Ge Y."/>
        </authorList>
    </citation>
    <scope>NUCLEOTIDE SEQUENCE [LARGE SCALE GENOMIC DNA]</scope>
    <source>
        <strain evidence="12 13">MN-17</strain>
    </source>
</reference>
<dbReference type="GO" id="GO:0015421">
    <property type="term" value="F:ABC-type oligopeptide transporter activity"/>
    <property type="evidence" value="ECO:0007669"/>
    <property type="project" value="TreeGrafter"/>
</dbReference>
<evidence type="ECO:0000256" key="1">
    <source>
        <dbReference type="ARBA" id="ARBA00004651"/>
    </source>
</evidence>
<keyword evidence="5" id="KW-0547">Nucleotide-binding</keyword>
<keyword evidence="6 12" id="KW-0067">ATP-binding</keyword>
<feature type="transmembrane region" description="Helical" evidence="9">
    <location>
        <begin position="193"/>
        <end position="213"/>
    </location>
</feature>
<dbReference type="FunFam" id="3.40.50.300:FF:000287">
    <property type="entry name" value="Multidrug ABC transporter ATP-binding protein"/>
    <property type="match status" value="1"/>
</dbReference>
<evidence type="ECO:0000256" key="4">
    <source>
        <dbReference type="ARBA" id="ARBA00022692"/>
    </source>
</evidence>
<dbReference type="CDD" id="cd03254">
    <property type="entry name" value="ABCC_Glucan_exporter_like"/>
    <property type="match status" value="1"/>
</dbReference>
<evidence type="ECO:0000259" key="11">
    <source>
        <dbReference type="PROSITE" id="PS50929"/>
    </source>
</evidence>
<feature type="domain" description="ABC transporter" evidence="10">
    <location>
        <begin position="367"/>
        <end position="601"/>
    </location>
</feature>
<evidence type="ECO:0000256" key="6">
    <source>
        <dbReference type="ARBA" id="ARBA00022840"/>
    </source>
</evidence>
<keyword evidence="7 9" id="KW-1133">Transmembrane helix</keyword>
<dbReference type="GO" id="GO:0016887">
    <property type="term" value="F:ATP hydrolysis activity"/>
    <property type="evidence" value="ECO:0007669"/>
    <property type="project" value="InterPro"/>
</dbReference>
<dbReference type="Gene3D" id="3.40.50.300">
    <property type="entry name" value="P-loop containing nucleotide triphosphate hydrolases"/>
    <property type="match status" value="1"/>
</dbReference>
<feature type="domain" description="ABC transmembrane type-1" evidence="11">
    <location>
        <begin position="53"/>
        <end position="334"/>
    </location>
</feature>
<dbReference type="InterPro" id="IPR039421">
    <property type="entry name" value="Type_1_exporter"/>
</dbReference>
<dbReference type="PANTHER" id="PTHR43394">
    <property type="entry name" value="ATP-DEPENDENT PERMEASE MDL1, MITOCHONDRIAL"/>
    <property type="match status" value="1"/>
</dbReference>
<dbReference type="Pfam" id="PF00005">
    <property type="entry name" value="ABC_tran"/>
    <property type="match status" value="1"/>
</dbReference>
<gene>
    <name evidence="12" type="ORF">FA707_03655</name>
</gene>
<evidence type="ECO:0000256" key="8">
    <source>
        <dbReference type="ARBA" id="ARBA00023136"/>
    </source>
</evidence>
<dbReference type="KEGG" id="vao:FA707_03655"/>
<dbReference type="GO" id="GO:0005524">
    <property type="term" value="F:ATP binding"/>
    <property type="evidence" value="ECO:0007669"/>
    <property type="project" value="UniProtKB-KW"/>
</dbReference>
<dbReference type="PROSITE" id="PS50893">
    <property type="entry name" value="ABC_TRANSPORTER_2"/>
    <property type="match status" value="1"/>
</dbReference>
<organism evidence="12 13">
    <name type="scientific">Vagococcus zengguangii</name>
    <dbReference type="NCBI Taxonomy" id="2571750"/>
    <lineage>
        <taxon>Bacteria</taxon>
        <taxon>Bacillati</taxon>
        <taxon>Bacillota</taxon>
        <taxon>Bacilli</taxon>
        <taxon>Lactobacillales</taxon>
        <taxon>Enterococcaceae</taxon>
        <taxon>Vagococcus</taxon>
    </lineage>
</organism>
<dbReference type="SMART" id="SM00382">
    <property type="entry name" value="AAA"/>
    <property type="match status" value="1"/>
</dbReference>
<keyword evidence="4 9" id="KW-0812">Transmembrane</keyword>
<evidence type="ECO:0000256" key="2">
    <source>
        <dbReference type="ARBA" id="ARBA00022448"/>
    </source>
</evidence>
<dbReference type="PROSITE" id="PS50929">
    <property type="entry name" value="ABC_TM1F"/>
    <property type="match status" value="1"/>
</dbReference>
<dbReference type="InterPro" id="IPR003439">
    <property type="entry name" value="ABC_transporter-like_ATP-bd"/>
</dbReference>
<feature type="transmembrane region" description="Helical" evidence="9">
    <location>
        <begin position="285"/>
        <end position="314"/>
    </location>
</feature>
<dbReference type="InterPro" id="IPR027417">
    <property type="entry name" value="P-loop_NTPase"/>
</dbReference>
<keyword evidence="3" id="KW-1003">Cell membrane</keyword>
<protein>
    <submittedName>
        <fullName evidence="12">ABC transporter ATP-binding protein</fullName>
    </submittedName>
</protein>
<keyword evidence="8 9" id="KW-0472">Membrane</keyword>
<dbReference type="InterPro" id="IPR003593">
    <property type="entry name" value="AAA+_ATPase"/>
</dbReference>
<dbReference type="EMBL" id="CP039712">
    <property type="protein sequence ID" value="QCI86110.1"/>
    <property type="molecule type" value="Genomic_DNA"/>
</dbReference>
<dbReference type="InterPro" id="IPR036640">
    <property type="entry name" value="ABC1_TM_sf"/>
</dbReference>
<name>A0A4D7CV06_9ENTE</name>
<dbReference type="Pfam" id="PF00664">
    <property type="entry name" value="ABC_membrane"/>
    <property type="match status" value="1"/>
</dbReference>
<feature type="transmembrane region" description="Helical" evidence="9">
    <location>
        <begin position="91"/>
        <end position="116"/>
    </location>
</feature>
<keyword evidence="2" id="KW-0813">Transport</keyword>
<evidence type="ECO:0000313" key="12">
    <source>
        <dbReference type="EMBL" id="QCI86110.1"/>
    </source>
</evidence>
<dbReference type="InterPro" id="IPR011527">
    <property type="entry name" value="ABC1_TM_dom"/>
</dbReference>
<feature type="transmembrane region" description="Helical" evidence="9">
    <location>
        <begin position="50"/>
        <end position="71"/>
    </location>
</feature>
<dbReference type="GO" id="GO:0005886">
    <property type="term" value="C:plasma membrane"/>
    <property type="evidence" value="ECO:0007669"/>
    <property type="project" value="UniProtKB-SubCell"/>
</dbReference>